<protein>
    <submittedName>
        <fullName evidence="1">Uncharacterized protein</fullName>
    </submittedName>
</protein>
<organism evidence="1 2">
    <name type="scientific">Candidatus Gottesmanbacteria bacterium GW2011_GWB1_49_7</name>
    <dbReference type="NCBI Taxonomy" id="1618448"/>
    <lineage>
        <taxon>Bacteria</taxon>
        <taxon>Candidatus Gottesmaniibacteriota</taxon>
    </lineage>
</organism>
<evidence type="ECO:0000313" key="2">
    <source>
        <dbReference type="Proteomes" id="UP000034588"/>
    </source>
</evidence>
<gene>
    <name evidence="1" type="ORF">UY48_C0001G0054</name>
</gene>
<comment type="caution">
    <text evidence="1">The sequence shown here is derived from an EMBL/GenBank/DDBJ whole genome shotgun (WGS) entry which is preliminary data.</text>
</comment>
<evidence type="ECO:0000313" key="1">
    <source>
        <dbReference type="EMBL" id="KKW13433.1"/>
    </source>
</evidence>
<dbReference type="AlphaFoldDB" id="A0A0G1W3Z1"/>
<accession>A0A0G1W3Z1</accession>
<name>A0A0G1W3Z1_9BACT</name>
<dbReference type="Proteomes" id="UP000034588">
    <property type="component" value="Unassembled WGS sequence"/>
</dbReference>
<sequence>MTKSWYEPYYMHKDDDPDDYDNDDYCDMCGGEGIIITCFDDICVGSGHCIHGDGEELCPNCGWKL</sequence>
<proteinExistence type="predicted"/>
<dbReference type="EMBL" id="LCQD01000001">
    <property type="protein sequence ID" value="KKW13433.1"/>
    <property type="molecule type" value="Genomic_DNA"/>
</dbReference>
<reference evidence="1 2" key="1">
    <citation type="journal article" date="2015" name="Nature">
        <title>rRNA introns, odd ribosomes, and small enigmatic genomes across a large radiation of phyla.</title>
        <authorList>
            <person name="Brown C.T."/>
            <person name="Hug L.A."/>
            <person name="Thomas B.C."/>
            <person name="Sharon I."/>
            <person name="Castelle C.J."/>
            <person name="Singh A."/>
            <person name="Wilkins M.J."/>
            <person name="Williams K.H."/>
            <person name="Banfield J.F."/>
        </authorList>
    </citation>
    <scope>NUCLEOTIDE SEQUENCE [LARGE SCALE GENOMIC DNA]</scope>
</reference>